<comment type="similarity">
    <text evidence="1 5">Belongs to the V-ATPase C subunit family.</text>
</comment>
<dbReference type="EMBL" id="AY548906">
    <property type="protein sequence ID" value="AAT12369.1"/>
    <property type="molecule type" value="Genomic_DNA"/>
</dbReference>
<evidence type="ECO:0000256" key="2">
    <source>
        <dbReference type="ARBA" id="ARBA00022448"/>
    </source>
</evidence>
<keyword evidence="3 5" id="KW-0375">Hydrogen ion transport</keyword>
<dbReference type="Gene3D" id="3.30.70.1180">
    <property type="entry name" value="Vacuolar atp synthase subunit c, domain 1"/>
    <property type="match status" value="1"/>
</dbReference>
<feature type="non-terminal residue" evidence="6">
    <location>
        <position position="354"/>
    </location>
</feature>
<evidence type="ECO:0000256" key="5">
    <source>
        <dbReference type="RuleBase" id="RU364010"/>
    </source>
</evidence>
<name>Q6E6B8_ANTLO</name>
<dbReference type="SUPFAM" id="SSF118203">
    <property type="entry name" value="Vacuolar ATP synthase subunit C"/>
    <property type="match status" value="1"/>
</dbReference>
<dbReference type="GO" id="GO:0000221">
    <property type="term" value="C:vacuolar proton-transporting V-type ATPase, V1 domain"/>
    <property type="evidence" value="ECO:0007669"/>
    <property type="project" value="TreeGrafter"/>
</dbReference>
<sequence>MLIYLGLPSQKQPRPTSGKVCTQVVDVRDFRCKSLDSIFLCTDMIDDLEKRCLVLMSNMYQNFKNYRYEAYLCSKVPKSHENFENIFLQISWHSEIYNSAELVEDLVNLLAQEFNQAEEHCMNRVQYYANATKRYEKLKGRASGSLADISLNVVAEREEEYEFLVPFFVVVPKNAHDALSKMTVENEKVANSTMEQVCADENYVLFKFYGMKSAEADIKKLIQQSGFILKTFEDDDEFSKNMEEVSSQKETEQCFSTFMEEHIFKLFRLYFSLKVTRVYLDCFLIYGLPADYTIFCVQGKKAKDVVKYIKELAACYGLSRGSIENMEAHMSTMSDNISSCLDIAAREVVFHLIE</sequence>
<dbReference type="InterPro" id="IPR036132">
    <property type="entry name" value="Vac_ATP_synth_c_sf"/>
</dbReference>
<protein>
    <recommendedName>
        <fullName evidence="5">V-type proton ATPase subunit C</fullName>
    </recommendedName>
</protein>
<evidence type="ECO:0000256" key="3">
    <source>
        <dbReference type="ARBA" id="ARBA00022781"/>
    </source>
</evidence>
<accession>Q6E6B8</accession>
<proteinExistence type="inferred from homology"/>
<dbReference type="PANTHER" id="PTHR10137">
    <property type="entry name" value="V-TYPE PROTON ATPASE SUBUNIT C"/>
    <property type="match status" value="1"/>
</dbReference>
<evidence type="ECO:0000313" key="6">
    <source>
        <dbReference type="EMBL" id="AAT12369.1"/>
    </source>
</evidence>
<dbReference type="Gene3D" id="1.20.1460.10">
    <property type="entry name" value="subunit c (vma5p) of the yeast v-atpase, domain 2"/>
    <property type="match status" value="1"/>
</dbReference>
<keyword evidence="4 5" id="KW-0406">Ion transport</keyword>
<evidence type="ECO:0000256" key="4">
    <source>
        <dbReference type="ARBA" id="ARBA00023065"/>
    </source>
</evidence>
<keyword evidence="2 5" id="KW-0813">Transport</keyword>
<dbReference type="GO" id="GO:0046961">
    <property type="term" value="F:proton-transporting ATPase activity, rotational mechanism"/>
    <property type="evidence" value="ECO:0007669"/>
    <property type="project" value="InterPro"/>
</dbReference>
<reference evidence="6" key="1">
    <citation type="journal article" date="2004" name="Curr. Biol.">
        <title>Genome compaction and stability in microsporidian intracellular parasites.</title>
        <authorList>
            <person name="Slamovits C.H."/>
            <person name="Fast N.M."/>
            <person name="Law J.S."/>
            <person name="Keeling P.J."/>
        </authorList>
    </citation>
    <scope>NUCLEOTIDE SEQUENCE</scope>
</reference>
<dbReference type="Gene3D" id="3.30.70.100">
    <property type="match status" value="1"/>
</dbReference>
<dbReference type="InterPro" id="IPR004907">
    <property type="entry name" value="ATPase_V1-cplx_csu"/>
</dbReference>
<dbReference type="PANTHER" id="PTHR10137:SF0">
    <property type="entry name" value="V-TYPE PROTON ATPASE SUBUNIT C"/>
    <property type="match status" value="1"/>
</dbReference>
<dbReference type="CDD" id="cd14785">
    <property type="entry name" value="V-ATPase_C"/>
    <property type="match status" value="1"/>
</dbReference>
<evidence type="ECO:0000256" key="1">
    <source>
        <dbReference type="ARBA" id="ARBA00006138"/>
    </source>
</evidence>
<comment type="subunit">
    <text evidence="5">V-ATPase is a heteromultimeric enzyme composed of a peripheral catalytic V1 complex (components A to H) attached to an integral membrane V0 proton pore complex.</text>
</comment>
<dbReference type="AlphaFoldDB" id="Q6E6B8"/>
<dbReference type="Pfam" id="PF03223">
    <property type="entry name" value="V-ATPase_C"/>
    <property type="match status" value="1"/>
</dbReference>
<comment type="function">
    <text evidence="5">Subunit of the V1 complex of vacuolar(H+)-ATPase (V-ATPase), a multisubunit enzyme composed of a peripheral complex (V1) that hydrolyzes ATP and a membrane integral complex (V0) that translocates protons. V-ATPase is responsible for acidifying and maintaining the pH of intracellular compartments and in some cell types, is targeted to the plasma membrane, where it is responsible for acidifying the extracellular environment. Subunit C is necessary for the assembly of the catalytic sector of the enzyme and is likely to have a specific function in its catalytic activity.</text>
</comment>
<organism evidence="6">
    <name type="scientific">Antonospora locustae</name>
    <name type="common">Microsporidian parasite</name>
    <name type="synonym">Nosema locustae</name>
    <dbReference type="NCBI Taxonomy" id="278021"/>
    <lineage>
        <taxon>Eukaryota</taxon>
        <taxon>Fungi</taxon>
        <taxon>Fungi incertae sedis</taxon>
        <taxon>Microsporidia</taxon>
        <taxon>Antonospora</taxon>
    </lineage>
</organism>